<evidence type="ECO:0000313" key="10">
    <source>
        <dbReference type="Proteomes" id="UP000515856"/>
    </source>
</evidence>
<dbReference type="AlphaFoldDB" id="A0A7G9GQZ6"/>
<dbReference type="PANTHER" id="PTHR33799:SF1">
    <property type="entry name" value="PTS SYSTEM MANNOSE-SPECIFIC EIIAB COMPONENT-RELATED"/>
    <property type="match status" value="1"/>
</dbReference>
<dbReference type="SUPFAM" id="SSF53062">
    <property type="entry name" value="PTS system fructose IIA component-like"/>
    <property type="match status" value="1"/>
</dbReference>
<dbReference type="Gene3D" id="3.40.50.510">
    <property type="entry name" value="Phosphotransferase system, mannose-type IIA component"/>
    <property type="match status" value="1"/>
</dbReference>
<dbReference type="InterPro" id="IPR004701">
    <property type="entry name" value="PTS_EIIA_man-typ"/>
</dbReference>
<evidence type="ECO:0000256" key="1">
    <source>
        <dbReference type="ARBA" id="ARBA00004496"/>
    </source>
</evidence>
<sequence length="142" mass="15706">MNVGMILISHGEFAKAALGSAEMIAGPQEQIIALALTEDKSLETLESEIVEAYQTLMKENDQVLALCDIYGGTPFNALLKTMLKGTPILAYTGLSLPLLIDLIFSRNTMNSMDELKKHILETQNMVLKEIELPSFDDEDEED</sequence>
<feature type="domain" description="PTS EIIA type-4" evidence="8">
    <location>
        <begin position="2"/>
        <end position="127"/>
    </location>
</feature>
<dbReference type="PROSITE" id="PS51096">
    <property type="entry name" value="PTS_EIIA_TYPE_4"/>
    <property type="match status" value="1"/>
</dbReference>
<evidence type="ECO:0000256" key="6">
    <source>
        <dbReference type="ARBA" id="ARBA00022683"/>
    </source>
</evidence>
<dbReference type="GO" id="GO:0016020">
    <property type="term" value="C:membrane"/>
    <property type="evidence" value="ECO:0007669"/>
    <property type="project" value="InterPro"/>
</dbReference>
<dbReference type="InterPro" id="IPR033887">
    <property type="entry name" value="PTS_IIA_man"/>
</dbReference>
<dbReference type="GO" id="GO:0009401">
    <property type="term" value="P:phosphoenolpyruvate-dependent sugar phosphotransferase system"/>
    <property type="evidence" value="ECO:0007669"/>
    <property type="project" value="UniProtKB-KW"/>
</dbReference>
<dbReference type="GO" id="GO:0005737">
    <property type="term" value="C:cytoplasm"/>
    <property type="evidence" value="ECO:0007669"/>
    <property type="project" value="UniProtKB-SubCell"/>
</dbReference>
<evidence type="ECO:0000259" key="8">
    <source>
        <dbReference type="PROSITE" id="PS51096"/>
    </source>
</evidence>
<dbReference type="RefSeq" id="WP_117454374.1">
    <property type="nucleotide sequence ID" value="NZ_CP060636.1"/>
</dbReference>
<evidence type="ECO:0000256" key="5">
    <source>
        <dbReference type="ARBA" id="ARBA00022679"/>
    </source>
</evidence>
<dbReference type="CDD" id="cd00006">
    <property type="entry name" value="PTS_IIA_man"/>
    <property type="match status" value="1"/>
</dbReference>
<dbReference type="GO" id="GO:0016301">
    <property type="term" value="F:kinase activity"/>
    <property type="evidence" value="ECO:0007669"/>
    <property type="project" value="UniProtKB-KW"/>
</dbReference>
<dbReference type="InterPro" id="IPR051471">
    <property type="entry name" value="Bacterial_PTS_sugar_comp"/>
</dbReference>
<proteinExistence type="predicted"/>
<organism evidence="9 10">
    <name type="scientific">[Eubacterium] hominis</name>
    <dbReference type="NCBI Taxonomy" id="2764325"/>
    <lineage>
        <taxon>Bacteria</taxon>
        <taxon>Bacillati</taxon>
        <taxon>Bacillota</taxon>
        <taxon>Erysipelotrichia</taxon>
        <taxon>Erysipelotrichales</taxon>
        <taxon>Erysipelotrichaceae</taxon>
        <taxon>Amedibacillus</taxon>
    </lineage>
</organism>
<reference evidence="9 10" key="1">
    <citation type="submission" date="2020-08" db="EMBL/GenBank/DDBJ databases">
        <authorList>
            <person name="Liu C."/>
            <person name="Sun Q."/>
        </authorList>
    </citation>
    <scope>NUCLEOTIDE SEQUENCE [LARGE SCALE GENOMIC DNA]</scope>
    <source>
        <strain evidence="9 10">NSJ-61</strain>
    </source>
</reference>
<dbReference type="KEGG" id="ehn:H9Q80_04550"/>
<dbReference type="EMBL" id="CP060636">
    <property type="protein sequence ID" value="QNM13228.1"/>
    <property type="molecule type" value="Genomic_DNA"/>
</dbReference>
<accession>A0A7G9GQZ6</accession>
<name>A0A7G9GQZ6_9FIRM</name>
<comment type="subcellular location">
    <subcellularLocation>
        <location evidence="1">Cytoplasm</location>
    </subcellularLocation>
</comment>
<dbReference type="PANTHER" id="PTHR33799">
    <property type="entry name" value="PTS PERMEASE-RELATED-RELATED"/>
    <property type="match status" value="1"/>
</dbReference>
<keyword evidence="5" id="KW-0808">Transferase</keyword>
<dbReference type="Pfam" id="PF03610">
    <property type="entry name" value="EIIA-man"/>
    <property type="match status" value="1"/>
</dbReference>
<evidence type="ECO:0000313" key="9">
    <source>
        <dbReference type="EMBL" id="QNM13228.1"/>
    </source>
</evidence>
<evidence type="ECO:0000256" key="2">
    <source>
        <dbReference type="ARBA" id="ARBA00022448"/>
    </source>
</evidence>
<dbReference type="Proteomes" id="UP000515856">
    <property type="component" value="Chromosome"/>
</dbReference>
<evidence type="ECO:0000256" key="4">
    <source>
        <dbReference type="ARBA" id="ARBA00022597"/>
    </source>
</evidence>
<gene>
    <name evidence="9" type="ORF">H9Q80_04550</name>
</gene>
<keyword evidence="4 9" id="KW-0762">Sugar transport</keyword>
<keyword evidence="2" id="KW-0813">Transport</keyword>
<evidence type="ECO:0000256" key="7">
    <source>
        <dbReference type="ARBA" id="ARBA00022777"/>
    </source>
</evidence>
<keyword evidence="3" id="KW-0963">Cytoplasm</keyword>
<keyword evidence="6" id="KW-0598">Phosphotransferase system</keyword>
<keyword evidence="7" id="KW-0418">Kinase</keyword>
<dbReference type="InterPro" id="IPR036662">
    <property type="entry name" value="PTS_EIIA_man-typ_sf"/>
</dbReference>
<evidence type="ECO:0000256" key="3">
    <source>
        <dbReference type="ARBA" id="ARBA00022490"/>
    </source>
</evidence>
<protein>
    <submittedName>
        <fullName evidence="9">PTS sugar transporter subunit IIA</fullName>
    </submittedName>
</protein>
<keyword evidence="10" id="KW-1185">Reference proteome</keyword>